<dbReference type="EnsemblPlants" id="PGSC0003DMT400026728">
    <property type="protein sequence ID" value="PGSC0003DMT400026728"/>
    <property type="gene ID" value="PGSC0003DMG400010326"/>
</dbReference>
<dbReference type="EnsemblPlants" id="PGSC0003DMT400026727">
    <property type="protein sequence ID" value="PGSC0003DMT400026727"/>
    <property type="gene ID" value="PGSC0003DMG400010326"/>
</dbReference>
<keyword evidence="3" id="KW-1185">Reference proteome</keyword>
<reference evidence="3" key="1">
    <citation type="journal article" date="2011" name="Nature">
        <title>Genome sequence and analysis of the tuber crop potato.</title>
        <authorList>
            <consortium name="The Potato Genome Sequencing Consortium"/>
        </authorList>
    </citation>
    <scope>NUCLEOTIDE SEQUENCE [LARGE SCALE GENOMIC DNA]</scope>
    <source>
        <strain evidence="3">cv. DM1-3 516 R44</strain>
    </source>
</reference>
<dbReference type="Gramene" id="PGSC0003DMT400026727">
    <property type="protein sequence ID" value="PGSC0003DMT400026727"/>
    <property type="gene ID" value="PGSC0003DMG400010326"/>
</dbReference>
<reference evidence="2" key="2">
    <citation type="submission" date="2015-06" db="UniProtKB">
        <authorList>
            <consortium name="EnsemblPlants"/>
        </authorList>
    </citation>
    <scope>IDENTIFICATION</scope>
    <source>
        <strain evidence="2">DM1-3 516 R44</strain>
    </source>
</reference>
<dbReference type="ExpressionAtlas" id="M1ANM9">
    <property type="expression patterns" value="baseline"/>
</dbReference>
<organism evidence="2 3">
    <name type="scientific">Solanum tuberosum</name>
    <name type="common">Potato</name>
    <dbReference type="NCBI Taxonomy" id="4113"/>
    <lineage>
        <taxon>Eukaryota</taxon>
        <taxon>Viridiplantae</taxon>
        <taxon>Streptophyta</taxon>
        <taxon>Embryophyta</taxon>
        <taxon>Tracheophyta</taxon>
        <taxon>Spermatophyta</taxon>
        <taxon>Magnoliopsida</taxon>
        <taxon>eudicotyledons</taxon>
        <taxon>Gunneridae</taxon>
        <taxon>Pentapetalae</taxon>
        <taxon>asterids</taxon>
        <taxon>lamiids</taxon>
        <taxon>Solanales</taxon>
        <taxon>Solanaceae</taxon>
        <taxon>Solanoideae</taxon>
        <taxon>Solaneae</taxon>
        <taxon>Solanum</taxon>
    </lineage>
</organism>
<feature type="chain" id="PRO_5010132202" evidence="1">
    <location>
        <begin position="20"/>
        <end position="98"/>
    </location>
</feature>
<evidence type="ECO:0000256" key="1">
    <source>
        <dbReference type="SAM" id="SignalP"/>
    </source>
</evidence>
<dbReference type="HOGENOM" id="CLU_2337704_0_0_1"/>
<dbReference type="Gramene" id="PGSC0003DMT400026728">
    <property type="protein sequence ID" value="PGSC0003DMT400026728"/>
    <property type="gene ID" value="PGSC0003DMG400010326"/>
</dbReference>
<sequence length="98" mass="11324">MRGLTILTMCILAPTRLFSVSTLSRACTQMLCGLLRAIHFLQLNWQQLAKDIAFGILNLRVSDPSIREFISKILKPNHELAEFHYQGMRKPELGRDYY</sequence>
<protein>
    <submittedName>
        <fullName evidence="2">Indole-3-acetic acid-amido synthetase GH3.3</fullName>
    </submittedName>
</protein>
<name>M1ANM9_SOLTU</name>
<dbReference type="Proteomes" id="UP000011115">
    <property type="component" value="Unassembled WGS sequence"/>
</dbReference>
<dbReference type="Pfam" id="PF03321">
    <property type="entry name" value="GH3"/>
    <property type="match status" value="1"/>
</dbReference>
<feature type="signal peptide" evidence="1">
    <location>
        <begin position="1"/>
        <end position="19"/>
    </location>
</feature>
<dbReference type="AlphaFoldDB" id="M1ANM9"/>
<proteinExistence type="predicted"/>
<evidence type="ECO:0000313" key="2">
    <source>
        <dbReference type="EnsemblPlants" id="PGSC0003DMT400026727"/>
    </source>
</evidence>
<evidence type="ECO:0000313" key="3">
    <source>
        <dbReference type="Proteomes" id="UP000011115"/>
    </source>
</evidence>
<accession>M1ANM9</accession>
<keyword evidence="1" id="KW-0732">Signal</keyword>